<protein>
    <submittedName>
        <fullName evidence="2">Uncharacterized protein</fullName>
    </submittedName>
</protein>
<dbReference type="EMBL" id="CAJGYO010000014">
    <property type="protein sequence ID" value="CAD6266651.1"/>
    <property type="molecule type" value="Genomic_DNA"/>
</dbReference>
<reference evidence="2" key="1">
    <citation type="submission" date="2020-10" db="EMBL/GenBank/DDBJ databases">
        <authorList>
            <person name="Han B."/>
            <person name="Lu T."/>
            <person name="Zhao Q."/>
            <person name="Huang X."/>
            <person name="Zhao Y."/>
        </authorList>
    </citation>
    <scope>NUCLEOTIDE SEQUENCE</scope>
</reference>
<dbReference type="AlphaFoldDB" id="A0A811R9F6"/>
<dbReference type="OrthoDB" id="1918246at2759"/>
<evidence type="ECO:0000313" key="2">
    <source>
        <dbReference type="EMBL" id="CAD6266651.1"/>
    </source>
</evidence>
<gene>
    <name evidence="2" type="ORF">NCGR_LOCUS49956</name>
</gene>
<evidence type="ECO:0000256" key="1">
    <source>
        <dbReference type="SAM" id="MobiDB-lite"/>
    </source>
</evidence>
<feature type="compositionally biased region" description="Polar residues" evidence="1">
    <location>
        <begin position="13"/>
        <end position="26"/>
    </location>
</feature>
<evidence type="ECO:0000313" key="3">
    <source>
        <dbReference type="Proteomes" id="UP000604825"/>
    </source>
</evidence>
<feature type="region of interest" description="Disordered" evidence="1">
    <location>
        <begin position="1"/>
        <end position="44"/>
    </location>
</feature>
<dbReference type="PANTHER" id="PTHR31973:SF187">
    <property type="entry name" value="MUTATOR TRANSPOSASE MUDRA PROTEIN"/>
    <property type="match status" value="1"/>
</dbReference>
<organism evidence="2 3">
    <name type="scientific">Miscanthus lutarioriparius</name>
    <dbReference type="NCBI Taxonomy" id="422564"/>
    <lineage>
        <taxon>Eukaryota</taxon>
        <taxon>Viridiplantae</taxon>
        <taxon>Streptophyta</taxon>
        <taxon>Embryophyta</taxon>
        <taxon>Tracheophyta</taxon>
        <taxon>Spermatophyta</taxon>
        <taxon>Magnoliopsida</taxon>
        <taxon>Liliopsida</taxon>
        <taxon>Poales</taxon>
        <taxon>Poaceae</taxon>
        <taxon>PACMAD clade</taxon>
        <taxon>Panicoideae</taxon>
        <taxon>Andropogonodae</taxon>
        <taxon>Andropogoneae</taxon>
        <taxon>Saccharinae</taxon>
        <taxon>Miscanthus</taxon>
    </lineage>
</organism>
<comment type="caution">
    <text evidence="2">The sequence shown here is derived from an EMBL/GenBank/DDBJ whole genome shotgun (WGS) entry which is preliminary data.</text>
</comment>
<sequence>MMSAEIPVEMADASSTAHCPQITQGGNDLDLDQDASYDEESDGRDQLKDAIERYTLKMKIVTYDPNHACCPELKNKRLSTTRICEKYESTVKANPSWKARALKETVQDIMGIMGVDVSITIIKRVKTKVMDSQSGEYSKLFDYALELKRSNPGTSVHIALDPEEDDHVFQGSLDGCRRVLGLLWNMRINIRGVSWSSSERYQYTYWRSGWVFITDQQKETLAVRAGGRGRPAPTPPLAVVPCFRVETLANDGSGGCVDDEIVLNLLSLVCSCMHYEILGSSLIDMLSLSFPMESLVGTICMLSSKHLTFRAKLTGYGLAFSQDYTEDYTSCINNYML</sequence>
<proteinExistence type="predicted"/>
<feature type="compositionally biased region" description="Acidic residues" evidence="1">
    <location>
        <begin position="29"/>
        <end position="42"/>
    </location>
</feature>
<name>A0A811R9F6_9POAL</name>
<dbReference type="PANTHER" id="PTHR31973">
    <property type="entry name" value="POLYPROTEIN, PUTATIVE-RELATED"/>
    <property type="match status" value="1"/>
</dbReference>
<dbReference type="Proteomes" id="UP000604825">
    <property type="component" value="Unassembled WGS sequence"/>
</dbReference>
<accession>A0A811R9F6</accession>
<keyword evidence="3" id="KW-1185">Reference proteome</keyword>